<comment type="caution">
    <text evidence="2">The sequence shown here is derived from an EMBL/GenBank/DDBJ whole genome shotgun (WGS) entry which is preliminary data.</text>
</comment>
<evidence type="ECO:0000256" key="1">
    <source>
        <dbReference type="SAM" id="MobiDB-lite"/>
    </source>
</evidence>
<evidence type="ECO:0000313" key="2">
    <source>
        <dbReference type="EMBL" id="TNN73921.1"/>
    </source>
</evidence>
<keyword evidence="3" id="KW-1185">Reference proteome</keyword>
<organism evidence="2 3">
    <name type="scientific">Liparis tanakae</name>
    <name type="common">Tanaka's snailfish</name>
    <dbReference type="NCBI Taxonomy" id="230148"/>
    <lineage>
        <taxon>Eukaryota</taxon>
        <taxon>Metazoa</taxon>
        <taxon>Chordata</taxon>
        <taxon>Craniata</taxon>
        <taxon>Vertebrata</taxon>
        <taxon>Euteleostomi</taxon>
        <taxon>Actinopterygii</taxon>
        <taxon>Neopterygii</taxon>
        <taxon>Teleostei</taxon>
        <taxon>Neoteleostei</taxon>
        <taxon>Acanthomorphata</taxon>
        <taxon>Eupercaria</taxon>
        <taxon>Perciformes</taxon>
        <taxon>Cottioidei</taxon>
        <taxon>Cottales</taxon>
        <taxon>Liparidae</taxon>
        <taxon>Liparis</taxon>
    </lineage>
</organism>
<sequence>METVDSESDPAPVQLQTKGVCGVPGRGCHENAIGPLGAKAQRDVLRLGVHRQRQLHLHKLAAVVGQDSGVCKRRTGGEKKRSERMRKKSEINAEEESDDGGGEREAASYKKHAITSQPGFILTPSQNEILPNERRKTSCSSAPSRRHVILTSLTGASQVARPRAVADVAIPALPADAVVLTGVGQALFGRLSRARGLHPHRSLGLGQPPDVFALPVHKQVSDAANSNEIDPAFFADHLLSATKDSGVSKVTGLRVTLTSCQALSLNLPLTGSTKASKAPEPRLMTSDTAPFFSARLT</sequence>
<accession>A0A4Z2I7Z0</accession>
<name>A0A4Z2I7Z0_9TELE</name>
<reference evidence="2 3" key="1">
    <citation type="submission" date="2019-03" db="EMBL/GenBank/DDBJ databases">
        <title>First draft genome of Liparis tanakae, snailfish: a comprehensive survey of snailfish specific genes.</title>
        <authorList>
            <person name="Kim W."/>
            <person name="Song I."/>
            <person name="Jeong J.-H."/>
            <person name="Kim D."/>
            <person name="Kim S."/>
            <person name="Ryu S."/>
            <person name="Song J.Y."/>
            <person name="Lee S.K."/>
        </authorList>
    </citation>
    <scope>NUCLEOTIDE SEQUENCE [LARGE SCALE GENOMIC DNA]</scope>
    <source>
        <tissue evidence="2">Muscle</tissue>
    </source>
</reference>
<gene>
    <name evidence="2" type="ORF">EYF80_015938</name>
</gene>
<evidence type="ECO:0000313" key="3">
    <source>
        <dbReference type="Proteomes" id="UP000314294"/>
    </source>
</evidence>
<feature type="region of interest" description="Disordered" evidence="1">
    <location>
        <begin position="70"/>
        <end position="108"/>
    </location>
</feature>
<dbReference type="AlphaFoldDB" id="A0A4Z2I7Z0"/>
<protein>
    <submittedName>
        <fullName evidence="2">Uncharacterized protein</fullName>
    </submittedName>
</protein>
<proteinExistence type="predicted"/>
<dbReference type="Proteomes" id="UP000314294">
    <property type="component" value="Unassembled WGS sequence"/>
</dbReference>
<dbReference type="EMBL" id="SRLO01000120">
    <property type="protein sequence ID" value="TNN73921.1"/>
    <property type="molecule type" value="Genomic_DNA"/>
</dbReference>